<sequence length="195" mass="22006">MRYVTKEAAQVAPMCADVRLQFRGENQSVICISFHQETLGTLLLNYTVHVTTHYRGDYSPGLKFPWTFREPPEDIDVYDQVQKIMAVVEARHIELQTTSEFSYDEIHHRQEHVNEDVAGSSGIQGSSSNNSHKHWPHENREELQMIMGLSSLESTLGHVITGVVLTLLQSLVPVFCMTVLPSRGPVTDQPYLQGA</sequence>
<gene>
    <name evidence="1" type="ORF">HPB51_000228</name>
</gene>
<proteinExistence type="predicted"/>
<dbReference type="AlphaFoldDB" id="A0A9J6EVL2"/>
<evidence type="ECO:0000313" key="1">
    <source>
        <dbReference type="EMBL" id="KAH8038255.1"/>
    </source>
</evidence>
<keyword evidence="2" id="KW-1185">Reference proteome</keyword>
<dbReference type="Proteomes" id="UP000821866">
    <property type="component" value="Chromosome 1"/>
</dbReference>
<name>A0A9J6EVL2_RHIMP</name>
<dbReference type="EMBL" id="JABSTU010000001">
    <property type="protein sequence ID" value="KAH8038255.1"/>
    <property type="molecule type" value="Genomic_DNA"/>
</dbReference>
<reference evidence="1" key="2">
    <citation type="submission" date="2021-09" db="EMBL/GenBank/DDBJ databases">
        <authorList>
            <person name="Jia N."/>
            <person name="Wang J."/>
            <person name="Shi W."/>
            <person name="Du L."/>
            <person name="Sun Y."/>
            <person name="Zhan W."/>
            <person name="Jiang J."/>
            <person name="Wang Q."/>
            <person name="Zhang B."/>
            <person name="Ji P."/>
            <person name="Sakyi L.B."/>
            <person name="Cui X."/>
            <person name="Yuan T."/>
            <person name="Jiang B."/>
            <person name="Yang W."/>
            <person name="Lam T.T.-Y."/>
            <person name="Chang Q."/>
            <person name="Ding S."/>
            <person name="Wang X."/>
            <person name="Zhu J."/>
            <person name="Ruan X."/>
            <person name="Zhao L."/>
            <person name="Wei J."/>
            <person name="Que T."/>
            <person name="Du C."/>
            <person name="Cheng J."/>
            <person name="Dai P."/>
            <person name="Han X."/>
            <person name="Huang E."/>
            <person name="Gao Y."/>
            <person name="Liu J."/>
            <person name="Shao H."/>
            <person name="Ye R."/>
            <person name="Li L."/>
            <person name="Wei W."/>
            <person name="Wang X."/>
            <person name="Wang C."/>
            <person name="Huo Q."/>
            <person name="Li W."/>
            <person name="Guo W."/>
            <person name="Chen H."/>
            <person name="Chen S."/>
            <person name="Zhou L."/>
            <person name="Zhou L."/>
            <person name="Ni X."/>
            <person name="Tian J."/>
            <person name="Zhou Y."/>
            <person name="Sheng Y."/>
            <person name="Liu T."/>
            <person name="Pan Y."/>
            <person name="Xia L."/>
            <person name="Li J."/>
            <person name="Zhao F."/>
            <person name="Cao W."/>
        </authorList>
    </citation>
    <scope>NUCLEOTIDE SEQUENCE</scope>
    <source>
        <strain evidence="1">Rmic-2018</strain>
        <tissue evidence="1">Larvae</tissue>
    </source>
</reference>
<protein>
    <submittedName>
        <fullName evidence="1">Uncharacterized protein</fullName>
    </submittedName>
</protein>
<reference evidence="1" key="1">
    <citation type="journal article" date="2020" name="Cell">
        <title>Large-Scale Comparative Analyses of Tick Genomes Elucidate Their Genetic Diversity and Vector Capacities.</title>
        <authorList>
            <consortium name="Tick Genome and Microbiome Consortium (TIGMIC)"/>
            <person name="Jia N."/>
            <person name="Wang J."/>
            <person name="Shi W."/>
            <person name="Du L."/>
            <person name="Sun Y."/>
            <person name="Zhan W."/>
            <person name="Jiang J.F."/>
            <person name="Wang Q."/>
            <person name="Zhang B."/>
            <person name="Ji P."/>
            <person name="Bell-Sakyi L."/>
            <person name="Cui X.M."/>
            <person name="Yuan T.T."/>
            <person name="Jiang B.G."/>
            <person name="Yang W.F."/>
            <person name="Lam T.T."/>
            <person name="Chang Q.C."/>
            <person name="Ding S.J."/>
            <person name="Wang X.J."/>
            <person name="Zhu J.G."/>
            <person name="Ruan X.D."/>
            <person name="Zhao L."/>
            <person name="Wei J.T."/>
            <person name="Ye R.Z."/>
            <person name="Que T.C."/>
            <person name="Du C.H."/>
            <person name="Zhou Y.H."/>
            <person name="Cheng J.X."/>
            <person name="Dai P.F."/>
            <person name="Guo W.B."/>
            <person name="Han X.H."/>
            <person name="Huang E.J."/>
            <person name="Li L.F."/>
            <person name="Wei W."/>
            <person name="Gao Y.C."/>
            <person name="Liu J.Z."/>
            <person name="Shao H.Z."/>
            <person name="Wang X."/>
            <person name="Wang C.C."/>
            <person name="Yang T.C."/>
            <person name="Huo Q.B."/>
            <person name="Li W."/>
            <person name="Chen H.Y."/>
            <person name="Chen S.E."/>
            <person name="Zhou L.G."/>
            <person name="Ni X.B."/>
            <person name="Tian J.H."/>
            <person name="Sheng Y."/>
            <person name="Liu T."/>
            <person name="Pan Y.S."/>
            <person name="Xia L.Y."/>
            <person name="Li J."/>
            <person name="Zhao F."/>
            <person name="Cao W.C."/>
        </authorList>
    </citation>
    <scope>NUCLEOTIDE SEQUENCE</scope>
    <source>
        <strain evidence="1">Rmic-2018</strain>
    </source>
</reference>
<organism evidence="1 2">
    <name type="scientific">Rhipicephalus microplus</name>
    <name type="common">Cattle tick</name>
    <name type="synonym">Boophilus microplus</name>
    <dbReference type="NCBI Taxonomy" id="6941"/>
    <lineage>
        <taxon>Eukaryota</taxon>
        <taxon>Metazoa</taxon>
        <taxon>Ecdysozoa</taxon>
        <taxon>Arthropoda</taxon>
        <taxon>Chelicerata</taxon>
        <taxon>Arachnida</taxon>
        <taxon>Acari</taxon>
        <taxon>Parasitiformes</taxon>
        <taxon>Ixodida</taxon>
        <taxon>Ixodoidea</taxon>
        <taxon>Ixodidae</taxon>
        <taxon>Rhipicephalinae</taxon>
        <taxon>Rhipicephalus</taxon>
        <taxon>Boophilus</taxon>
    </lineage>
</organism>
<accession>A0A9J6EVL2</accession>
<evidence type="ECO:0000313" key="2">
    <source>
        <dbReference type="Proteomes" id="UP000821866"/>
    </source>
</evidence>
<comment type="caution">
    <text evidence="1">The sequence shown here is derived from an EMBL/GenBank/DDBJ whole genome shotgun (WGS) entry which is preliminary data.</text>
</comment>